<dbReference type="InterPro" id="IPR001567">
    <property type="entry name" value="Pept_M3A_M3B_dom"/>
</dbReference>
<evidence type="ECO:0000259" key="8">
    <source>
        <dbReference type="Pfam" id="PF01432"/>
    </source>
</evidence>
<dbReference type="InterPro" id="IPR024080">
    <property type="entry name" value="Neurolysin/TOP_N"/>
</dbReference>
<protein>
    <submittedName>
        <fullName evidence="9">Dipeptidyl carboxypeptidase</fullName>
        <ecNumber evidence="9">3.4.15.5</ecNumber>
    </submittedName>
</protein>
<comment type="similarity">
    <text evidence="2">Belongs to the peptidase M3 family.</text>
</comment>
<gene>
    <name evidence="9" type="primary">dcp_11</name>
    <name evidence="9" type="ORF">SDC9_79364</name>
</gene>
<evidence type="ECO:0000313" key="9">
    <source>
        <dbReference type="EMBL" id="MPM32798.1"/>
    </source>
</evidence>
<dbReference type="FunFam" id="3.40.390.10:FF:000009">
    <property type="entry name" value="Oligopeptidase A"/>
    <property type="match status" value="1"/>
</dbReference>
<dbReference type="PANTHER" id="PTHR43660">
    <property type="entry name" value="DIPEPTIDYL CARBOXYPEPTIDASE"/>
    <property type="match status" value="1"/>
</dbReference>
<dbReference type="EMBL" id="VSSQ01006467">
    <property type="protein sequence ID" value="MPM32798.1"/>
    <property type="molecule type" value="Genomic_DNA"/>
</dbReference>
<comment type="cofactor">
    <cofactor evidence="1">
        <name>Zn(2+)</name>
        <dbReference type="ChEBI" id="CHEBI:29105"/>
    </cofactor>
</comment>
<dbReference type="InterPro" id="IPR034005">
    <property type="entry name" value="M3A_DCP"/>
</dbReference>
<keyword evidence="5 9" id="KW-0378">Hydrolase</keyword>
<dbReference type="GO" id="GO:0046872">
    <property type="term" value="F:metal ion binding"/>
    <property type="evidence" value="ECO:0007669"/>
    <property type="project" value="UniProtKB-KW"/>
</dbReference>
<reference evidence="9" key="1">
    <citation type="submission" date="2019-08" db="EMBL/GenBank/DDBJ databases">
        <authorList>
            <person name="Kucharzyk K."/>
            <person name="Murdoch R.W."/>
            <person name="Higgins S."/>
            <person name="Loffler F."/>
        </authorList>
    </citation>
    <scope>NUCLEOTIDE SEQUENCE</scope>
</reference>
<keyword evidence="3" id="KW-0645">Protease</keyword>
<dbReference type="GO" id="GO:0005829">
    <property type="term" value="C:cytosol"/>
    <property type="evidence" value="ECO:0007669"/>
    <property type="project" value="TreeGrafter"/>
</dbReference>
<organism evidence="9">
    <name type="scientific">bioreactor metagenome</name>
    <dbReference type="NCBI Taxonomy" id="1076179"/>
    <lineage>
        <taxon>unclassified sequences</taxon>
        <taxon>metagenomes</taxon>
        <taxon>ecological metagenomes</taxon>
    </lineage>
</organism>
<dbReference type="CDD" id="cd06456">
    <property type="entry name" value="M3A_DCP"/>
    <property type="match status" value="1"/>
</dbReference>
<dbReference type="GO" id="GO:0004222">
    <property type="term" value="F:metalloendopeptidase activity"/>
    <property type="evidence" value="ECO:0007669"/>
    <property type="project" value="InterPro"/>
</dbReference>
<keyword evidence="4" id="KW-0479">Metal-binding</keyword>
<evidence type="ECO:0000256" key="1">
    <source>
        <dbReference type="ARBA" id="ARBA00001947"/>
    </source>
</evidence>
<dbReference type="Gene3D" id="3.40.390.10">
    <property type="entry name" value="Collagenase (Catalytic Domain)"/>
    <property type="match status" value="1"/>
</dbReference>
<keyword evidence="9" id="KW-0121">Carboxypeptidase</keyword>
<name>A0A644YXQ9_9ZZZZ</name>
<dbReference type="GO" id="GO:0004180">
    <property type="term" value="F:carboxypeptidase activity"/>
    <property type="evidence" value="ECO:0007669"/>
    <property type="project" value="UniProtKB-KW"/>
</dbReference>
<dbReference type="EC" id="3.4.15.5" evidence="9"/>
<dbReference type="Gene3D" id="1.10.1370.10">
    <property type="entry name" value="Neurolysin, domain 3"/>
    <property type="match status" value="1"/>
</dbReference>
<evidence type="ECO:0000256" key="3">
    <source>
        <dbReference type="ARBA" id="ARBA00022670"/>
    </source>
</evidence>
<dbReference type="GO" id="GO:0006508">
    <property type="term" value="P:proteolysis"/>
    <property type="evidence" value="ECO:0007669"/>
    <property type="project" value="UniProtKB-KW"/>
</dbReference>
<dbReference type="Gene3D" id="1.20.1050.40">
    <property type="entry name" value="Endopeptidase. Chain P, domain 1"/>
    <property type="match status" value="1"/>
</dbReference>
<dbReference type="Pfam" id="PF01432">
    <property type="entry name" value="Peptidase_M3"/>
    <property type="match status" value="1"/>
</dbReference>
<accession>A0A644YXQ9</accession>
<dbReference type="PANTHER" id="PTHR43660:SF1">
    <property type="entry name" value="DIPEPTIDYL CARBOXYPEPTIDASE"/>
    <property type="match status" value="1"/>
</dbReference>
<feature type="domain" description="Peptidase M3A/M3B catalytic" evidence="8">
    <location>
        <begin position="250"/>
        <end position="698"/>
    </location>
</feature>
<evidence type="ECO:0000256" key="5">
    <source>
        <dbReference type="ARBA" id="ARBA00022801"/>
    </source>
</evidence>
<comment type="caution">
    <text evidence="9">The sequence shown here is derived from an EMBL/GenBank/DDBJ whole genome shotgun (WGS) entry which is preliminary data.</text>
</comment>
<keyword evidence="6" id="KW-0862">Zinc</keyword>
<dbReference type="InterPro" id="IPR045090">
    <property type="entry name" value="Pept_M3A_M3B"/>
</dbReference>
<sequence>MKITFGTALAVLALLMFNSCTNNMTDNPLLTQSPNPHQAPQFDKIGSEHYKPAFEQAIAIGKAQIDSIVNNPAEPDFDNTILKLELAGKELGNVSTIFFNINSANTNDTIQQIALEVSPMLSEYSNDIILNQKLFQRVKQVYENRMQSGLNAEQLRLTEETYRGFARNGANLEGEAREQFREINKELSRLSLQFGQNVLAATNKYFLHVTDSAQLAGLPPFVVDAAASEAKERTLEGWVFTLQAPSYGPFMQYSDNRTLREKMWRAYNSKSLNDEYDNRENIKSIVTLRRQKAALLGYPTHAAYVLEENMAKDAATVNTFLGDLLDKTLPYAKKEVQEIQEYSAGKGNNDPLMPWDFNYWSEKYKNEKYAFNDELLKPYFRLENVEKAIFSLADTLFGLQFTPNPSIPVYHPDVKVYEVTEKGGRFLSLLYVDYFPRASKRGGAWMTSYREQHIVDGVEKRPFVSLVLNFTKPTQTSPSLLTFYEVTTLLHEFGHALHGMLAEGSYSTLTGTNVVRDFVELPSQIMENWATEKEFLKSFATHYQTGEAIPDELIDKIVNARNYLGGYQNVRQLSFGINDMAWHNLQDPSVVQDVVKFETEAIKPAQVLPTVDSVAISPSFSHIFAGGYSAGYYSYKWAEVLEADAFSLFKEKGIFNREVAQSFKENILSKGNLQDAAELYRNFRGRDPRPDALLEKFGMK</sequence>
<dbReference type="InterPro" id="IPR024077">
    <property type="entry name" value="Neurolysin/TOP_dom2"/>
</dbReference>
<dbReference type="SUPFAM" id="SSF55486">
    <property type="entry name" value="Metalloproteases ('zincins'), catalytic domain"/>
    <property type="match status" value="1"/>
</dbReference>
<proteinExistence type="inferred from homology"/>
<evidence type="ECO:0000256" key="4">
    <source>
        <dbReference type="ARBA" id="ARBA00022723"/>
    </source>
</evidence>
<evidence type="ECO:0000256" key="2">
    <source>
        <dbReference type="ARBA" id="ARBA00006040"/>
    </source>
</evidence>
<keyword evidence="7" id="KW-0482">Metalloprotease</keyword>
<evidence type="ECO:0000256" key="6">
    <source>
        <dbReference type="ARBA" id="ARBA00022833"/>
    </source>
</evidence>
<dbReference type="InterPro" id="IPR024079">
    <property type="entry name" value="MetalloPept_cat_dom_sf"/>
</dbReference>
<evidence type="ECO:0000256" key="7">
    <source>
        <dbReference type="ARBA" id="ARBA00023049"/>
    </source>
</evidence>
<dbReference type="GO" id="GO:0008241">
    <property type="term" value="F:peptidyl-dipeptidase activity"/>
    <property type="evidence" value="ECO:0007669"/>
    <property type="project" value="UniProtKB-EC"/>
</dbReference>
<dbReference type="AlphaFoldDB" id="A0A644YXQ9"/>